<dbReference type="Proteomes" id="UP000835052">
    <property type="component" value="Unassembled WGS sequence"/>
</dbReference>
<accession>A0A8S1GPI1</accession>
<sequence>MDYGDDSDFVRSYDYTKKQEKLEQKCPLLAAYRYEEKVREMNEKLLQNFKRRTASLPPRIKPADPAPKKKIEPKAPPRSFERRNSMSRRKASIESSKIRSRPVAKQISCLTLSGNLITI</sequence>
<comment type="caution">
    <text evidence="2">The sequence shown here is derived from an EMBL/GenBank/DDBJ whole genome shotgun (WGS) entry which is preliminary data.</text>
</comment>
<feature type="region of interest" description="Disordered" evidence="1">
    <location>
        <begin position="50"/>
        <end position="99"/>
    </location>
</feature>
<evidence type="ECO:0000256" key="1">
    <source>
        <dbReference type="SAM" id="MobiDB-lite"/>
    </source>
</evidence>
<protein>
    <submittedName>
        <fullName evidence="2">Uncharacterized protein</fullName>
    </submittedName>
</protein>
<organism evidence="2 3">
    <name type="scientific">Caenorhabditis auriculariae</name>
    <dbReference type="NCBI Taxonomy" id="2777116"/>
    <lineage>
        <taxon>Eukaryota</taxon>
        <taxon>Metazoa</taxon>
        <taxon>Ecdysozoa</taxon>
        <taxon>Nematoda</taxon>
        <taxon>Chromadorea</taxon>
        <taxon>Rhabditida</taxon>
        <taxon>Rhabditina</taxon>
        <taxon>Rhabditomorpha</taxon>
        <taxon>Rhabditoidea</taxon>
        <taxon>Rhabditidae</taxon>
        <taxon>Peloderinae</taxon>
        <taxon>Caenorhabditis</taxon>
    </lineage>
</organism>
<keyword evidence="3" id="KW-1185">Reference proteome</keyword>
<feature type="compositionally biased region" description="Basic and acidic residues" evidence="1">
    <location>
        <begin position="66"/>
        <end position="84"/>
    </location>
</feature>
<dbReference type="AlphaFoldDB" id="A0A8S1GPI1"/>
<gene>
    <name evidence="2" type="ORF">CAUJ_LOCUS1454</name>
</gene>
<reference evidence="2" key="1">
    <citation type="submission" date="2020-10" db="EMBL/GenBank/DDBJ databases">
        <authorList>
            <person name="Kikuchi T."/>
        </authorList>
    </citation>
    <scope>NUCLEOTIDE SEQUENCE</scope>
    <source>
        <strain evidence="2">NKZ352</strain>
    </source>
</reference>
<name>A0A8S1GPI1_9PELO</name>
<proteinExistence type="predicted"/>
<evidence type="ECO:0000313" key="3">
    <source>
        <dbReference type="Proteomes" id="UP000835052"/>
    </source>
</evidence>
<dbReference type="EMBL" id="CAJGYM010000002">
    <property type="protein sequence ID" value="CAD6185535.1"/>
    <property type="molecule type" value="Genomic_DNA"/>
</dbReference>
<evidence type="ECO:0000313" key="2">
    <source>
        <dbReference type="EMBL" id="CAD6185535.1"/>
    </source>
</evidence>